<gene>
    <name evidence="2" type="ORF">GALMADRAFT_278321</name>
</gene>
<evidence type="ECO:0000256" key="1">
    <source>
        <dbReference type="SAM" id="SignalP"/>
    </source>
</evidence>
<dbReference type="OrthoDB" id="4752469at2759"/>
<keyword evidence="1" id="KW-0732">Signal</keyword>
<keyword evidence="3" id="KW-1185">Reference proteome</keyword>
<dbReference type="EMBL" id="KL142375">
    <property type="protein sequence ID" value="KDR77930.1"/>
    <property type="molecule type" value="Genomic_DNA"/>
</dbReference>
<feature type="chain" id="PRO_5001646468" evidence="1">
    <location>
        <begin position="26"/>
        <end position="211"/>
    </location>
</feature>
<dbReference type="HOGENOM" id="CLU_1304953_0_0_1"/>
<proteinExistence type="predicted"/>
<feature type="signal peptide" evidence="1">
    <location>
        <begin position="1"/>
        <end position="25"/>
    </location>
</feature>
<evidence type="ECO:0000313" key="3">
    <source>
        <dbReference type="Proteomes" id="UP000027222"/>
    </source>
</evidence>
<protein>
    <submittedName>
        <fullName evidence="2">Uncharacterized protein</fullName>
    </submittedName>
</protein>
<evidence type="ECO:0000313" key="2">
    <source>
        <dbReference type="EMBL" id="KDR77930.1"/>
    </source>
</evidence>
<organism evidence="2 3">
    <name type="scientific">Galerina marginata (strain CBS 339.88)</name>
    <dbReference type="NCBI Taxonomy" id="685588"/>
    <lineage>
        <taxon>Eukaryota</taxon>
        <taxon>Fungi</taxon>
        <taxon>Dikarya</taxon>
        <taxon>Basidiomycota</taxon>
        <taxon>Agaricomycotina</taxon>
        <taxon>Agaricomycetes</taxon>
        <taxon>Agaricomycetidae</taxon>
        <taxon>Agaricales</taxon>
        <taxon>Agaricineae</taxon>
        <taxon>Strophariaceae</taxon>
        <taxon>Galerina</taxon>
    </lineage>
</organism>
<accession>A0A067T462</accession>
<dbReference type="AlphaFoldDB" id="A0A067T462"/>
<dbReference type="Proteomes" id="UP000027222">
    <property type="component" value="Unassembled WGS sequence"/>
</dbReference>
<name>A0A067T462_GALM3</name>
<reference evidence="3" key="1">
    <citation type="journal article" date="2014" name="Proc. Natl. Acad. Sci. U.S.A.">
        <title>Extensive sampling of basidiomycete genomes demonstrates inadequacy of the white-rot/brown-rot paradigm for wood decay fungi.</title>
        <authorList>
            <person name="Riley R."/>
            <person name="Salamov A.A."/>
            <person name="Brown D.W."/>
            <person name="Nagy L.G."/>
            <person name="Floudas D."/>
            <person name="Held B.W."/>
            <person name="Levasseur A."/>
            <person name="Lombard V."/>
            <person name="Morin E."/>
            <person name="Otillar R."/>
            <person name="Lindquist E.A."/>
            <person name="Sun H."/>
            <person name="LaButti K.M."/>
            <person name="Schmutz J."/>
            <person name="Jabbour D."/>
            <person name="Luo H."/>
            <person name="Baker S.E."/>
            <person name="Pisabarro A.G."/>
            <person name="Walton J.D."/>
            <person name="Blanchette R.A."/>
            <person name="Henrissat B."/>
            <person name="Martin F."/>
            <person name="Cullen D."/>
            <person name="Hibbett D.S."/>
            <person name="Grigoriev I.V."/>
        </authorList>
    </citation>
    <scope>NUCLEOTIDE SEQUENCE [LARGE SCALE GENOMIC DNA]</scope>
    <source>
        <strain evidence="3">CBS 339.88</strain>
    </source>
</reference>
<sequence length="211" mass="22452">MADKMLFKHLLFTLTVLSFGGSVLAQNTATIIYYASSNDCSGPSLQCGDIPELDCCDAPPSPTSFHLSKVRAGFAPCTHLFFNNDGAGGCGTCSSGGPCDTCYEIQNNPFSPAMWFSLPQCPVFSNTVSKRAVQGNSTSCHEVNEAVAASGKVYSVPVKATGKKEGFVADFLGLSPENFHEKWGTHYLRTEGLAKISSNGAPVHPKDLTKQ</sequence>